<comment type="caution">
    <text evidence="1">The sequence shown here is derived from an EMBL/GenBank/DDBJ whole genome shotgun (WGS) entry which is preliminary data.</text>
</comment>
<keyword evidence="2" id="KW-1185">Reference proteome</keyword>
<reference evidence="1" key="1">
    <citation type="journal article" date="2020" name="bioRxiv">
        <title>Whole genome comparisons of ergot fungi reveals the divergence and evolution of species within the genus Claviceps are the result of varying mechanisms driving genome evolution and host range expansion.</title>
        <authorList>
            <person name="Wyka S.A."/>
            <person name="Mondo S.J."/>
            <person name="Liu M."/>
            <person name="Dettman J."/>
            <person name="Nalam V."/>
            <person name="Broders K.D."/>
        </authorList>
    </citation>
    <scope>NUCLEOTIDE SEQUENCE</scope>
    <source>
        <strain evidence="1">CCC 602</strain>
    </source>
</reference>
<sequence length="158" mass="17787">MAAASPSSKPIDILIGCGVHRVTFPAPQPCYAHRSGVRLDGNYELAAVHILSKGTSRTRFRPRPNHLGLGLLFPRLNPPSEAKHAAICRLVRLRVPLPARLGTALVDHPTFRAACLIHLPRRTTTRRHDDTTTRRHDDTTIRRYEPTTRRPPALWCWS</sequence>
<accession>A0A9P7N1X3</accession>
<dbReference type="EMBL" id="SRPW01003676">
    <property type="protein sequence ID" value="KAG5986341.1"/>
    <property type="molecule type" value="Genomic_DNA"/>
</dbReference>
<gene>
    <name evidence="1" type="ORF">E4U43_005555</name>
</gene>
<evidence type="ECO:0000313" key="1">
    <source>
        <dbReference type="EMBL" id="KAG5986341.1"/>
    </source>
</evidence>
<protein>
    <submittedName>
        <fullName evidence="1">Uncharacterized protein</fullName>
    </submittedName>
</protein>
<proteinExistence type="predicted"/>
<dbReference type="Proteomes" id="UP000748025">
    <property type="component" value="Unassembled WGS sequence"/>
</dbReference>
<organism evidence="1 2">
    <name type="scientific">Claviceps pusilla</name>
    <dbReference type="NCBI Taxonomy" id="123648"/>
    <lineage>
        <taxon>Eukaryota</taxon>
        <taxon>Fungi</taxon>
        <taxon>Dikarya</taxon>
        <taxon>Ascomycota</taxon>
        <taxon>Pezizomycotina</taxon>
        <taxon>Sordariomycetes</taxon>
        <taxon>Hypocreomycetidae</taxon>
        <taxon>Hypocreales</taxon>
        <taxon>Clavicipitaceae</taxon>
        <taxon>Claviceps</taxon>
    </lineage>
</organism>
<dbReference type="AlphaFoldDB" id="A0A9P7N1X3"/>
<name>A0A9P7N1X3_9HYPO</name>
<evidence type="ECO:0000313" key="2">
    <source>
        <dbReference type="Proteomes" id="UP000748025"/>
    </source>
</evidence>